<comment type="caution">
    <text evidence="2">The sequence shown here is derived from an EMBL/GenBank/DDBJ whole genome shotgun (WGS) entry which is preliminary data.</text>
</comment>
<keyword evidence="1" id="KW-0732">Signal</keyword>
<keyword evidence="3" id="KW-1185">Reference proteome</keyword>
<name>A0ABR0K032_9EURO</name>
<evidence type="ECO:0000313" key="3">
    <source>
        <dbReference type="Proteomes" id="UP001345013"/>
    </source>
</evidence>
<protein>
    <submittedName>
        <fullName evidence="2">Uncharacterized protein</fullName>
    </submittedName>
</protein>
<reference evidence="2 3" key="1">
    <citation type="submission" date="2023-08" db="EMBL/GenBank/DDBJ databases">
        <title>Black Yeasts Isolated from many extreme environments.</title>
        <authorList>
            <person name="Coleine C."/>
            <person name="Stajich J.E."/>
            <person name="Selbmann L."/>
        </authorList>
    </citation>
    <scope>NUCLEOTIDE SEQUENCE [LARGE SCALE GENOMIC DNA]</scope>
    <source>
        <strain evidence="2 3">CCFEE 5885</strain>
    </source>
</reference>
<proteinExistence type="predicted"/>
<gene>
    <name evidence="2" type="ORF">LTR24_008898</name>
</gene>
<feature type="chain" id="PRO_5047053192" evidence="1">
    <location>
        <begin position="26"/>
        <end position="350"/>
    </location>
</feature>
<dbReference type="EMBL" id="JAVRRG010000169">
    <property type="protein sequence ID" value="KAK5079838.1"/>
    <property type="molecule type" value="Genomic_DNA"/>
</dbReference>
<feature type="signal peptide" evidence="1">
    <location>
        <begin position="1"/>
        <end position="25"/>
    </location>
</feature>
<dbReference type="Proteomes" id="UP001345013">
    <property type="component" value="Unassembled WGS sequence"/>
</dbReference>
<evidence type="ECO:0000256" key="1">
    <source>
        <dbReference type="SAM" id="SignalP"/>
    </source>
</evidence>
<organism evidence="2 3">
    <name type="scientific">Lithohypha guttulata</name>
    <dbReference type="NCBI Taxonomy" id="1690604"/>
    <lineage>
        <taxon>Eukaryota</taxon>
        <taxon>Fungi</taxon>
        <taxon>Dikarya</taxon>
        <taxon>Ascomycota</taxon>
        <taxon>Pezizomycotina</taxon>
        <taxon>Eurotiomycetes</taxon>
        <taxon>Chaetothyriomycetidae</taxon>
        <taxon>Chaetothyriales</taxon>
        <taxon>Trichomeriaceae</taxon>
        <taxon>Lithohypha</taxon>
    </lineage>
</organism>
<accession>A0ABR0K032</accession>
<evidence type="ECO:0000313" key="2">
    <source>
        <dbReference type="EMBL" id="KAK5079838.1"/>
    </source>
</evidence>
<sequence>MAKPSLLLGAGLLMAIAGLCGDASAMKSINQPTPLALGVCDAKDDVQPVQLNYNQDQAYEVYVPLNGEWHTLSVDSNLPQLKCTYVELGTCHHDNCDANPITLQVLDPSDSTSCILEYSTLDGTKHKTLTGKIGPSKIPPGWFGTISCQPKCTLLRSRKRDVQYRETASSNTPSLNATAQDGLSGCIGRSDDPDVQRIDWYFADDTRYTLFIMRDAKPNNMDPPEVKCAYQQPGGTWACGPCNKRFSYFDIDTRDTLCQILLDRGDGSRKFDVKLGYGWWKVENGCHPDKIACWKDEDEAAKLAKLLVDGGGDTGFGLVQRIEPPADLLQSPTFPTVEDFVFIDGVRVRD</sequence>